<keyword evidence="2" id="KW-0472">Membrane</keyword>
<organism evidence="4 5">
    <name type="scientific">Halobacterium bonnevillei</name>
    <dbReference type="NCBI Taxonomy" id="2692200"/>
    <lineage>
        <taxon>Archaea</taxon>
        <taxon>Methanobacteriati</taxon>
        <taxon>Methanobacteriota</taxon>
        <taxon>Stenosarchaea group</taxon>
        <taxon>Halobacteria</taxon>
        <taxon>Halobacteriales</taxon>
        <taxon>Halobacteriaceae</taxon>
        <taxon>Halobacterium</taxon>
    </lineage>
</organism>
<dbReference type="Gene3D" id="3.40.50.880">
    <property type="match status" value="1"/>
</dbReference>
<keyword evidence="5" id="KW-1185">Reference proteome</keyword>
<dbReference type="Proteomes" id="UP000471521">
    <property type="component" value="Unassembled WGS sequence"/>
</dbReference>
<keyword evidence="2" id="KW-0812">Transmembrane</keyword>
<feature type="region of interest" description="Disordered" evidence="1">
    <location>
        <begin position="337"/>
        <end position="356"/>
    </location>
</feature>
<evidence type="ECO:0000256" key="1">
    <source>
        <dbReference type="SAM" id="MobiDB-lite"/>
    </source>
</evidence>
<sequence length="356" mass="38466">MRVRGYELTYPRLLLAALVVVVISSGFVGLTTSETAFGSYNPAWDGASEVRTLAGNTGAQTEIVRDTRAYADQSGAATTALVVSPTEAYSDRDSERIAAFVRSGGTLVVASDFDDQTNPLLADLGVTARFDGRLIRDERRYYRSPALAVAPNVDDTELTTDVSRLTLNHGTAIDPGANSTIVVNTSGYAYFDANRNGALDDAEELGERPVVVRESVGEGTVVAVSDPSIFINSMLDVSDNRAFAQNLVNDETVLFDYSHRSGIPPVVAVVLTIADSPLLQFLSIAMLVVVSAALWRSTRIPLPWRDSSSPEIGEVGPSETELLDRVTARHPEWDESRVERVARGIMPDAPKEDQDD</sequence>
<feature type="transmembrane region" description="Helical" evidence="2">
    <location>
        <begin position="12"/>
        <end position="30"/>
    </location>
</feature>
<evidence type="ECO:0000313" key="4">
    <source>
        <dbReference type="EMBL" id="MXR19160.1"/>
    </source>
</evidence>
<reference evidence="4 5" key="1">
    <citation type="submission" date="2019-12" db="EMBL/GenBank/DDBJ databases">
        <title>Isolation and characterization of three novel carbon monoxide-oxidizing members of Halobacteria from salione crusts and soils.</title>
        <authorList>
            <person name="Myers M.R."/>
            <person name="King G.M."/>
        </authorList>
    </citation>
    <scope>NUCLEOTIDE SEQUENCE [LARGE SCALE GENOMIC DNA]</scope>
    <source>
        <strain evidence="4 5">PCN9</strain>
    </source>
</reference>
<evidence type="ECO:0000256" key="2">
    <source>
        <dbReference type="SAM" id="Phobius"/>
    </source>
</evidence>
<dbReference type="RefSeq" id="WP_159524757.1">
    <property type="nucleotide sequence ID" value="NZ_WUUU01000001.1"/>
</dbReference>
<name>A0A6B0SJW5_9EURY</name>
<accession>A0A6B0SJW5</accession>
<gene>
    <name evidence="4" type="ORF">GRX66_00550</name>
</gene>
<dbReference type="AlphaFoldDB" id="A0A6B0SJW5"/>
<proteinExistence type="predicted"/>
<dbReference type="OrthoDB" id="372296at2157"/>
<dbReference type="SUPFAM" id="SSF52317">
    <property type="entry name" value="Class I glutamine amidotransferase-like"/>
    <property type="match status" value="1"/>
</dbReference>
<dbReference type="InterPro" id="IPR029062">
    <property type="entry name" value="Class_I_gatase-like"/>
</dbReference>
<evidence type="ECO:0000259" key="3">
    <source>
        <dbReference type="Pfam" id="PF14258"/>
    </source>
</evidence>
<dbReference type="EMBL" id="WUUU01000001">
    <property type="protein sequence ID" value="MXR19160.1"/>
    <property type="molecule type" value="Genomic_DNA"/>
</dbReference>
<dbReference type="Pfam" id="PF14258">
    <property type="entry name" value="DUF4350"/>
    <property type="match status" value="1"/>
</dbReference>
<dbReference type="InterPro" id="IPR025646">
    <property type="entry name" value="DUF4350"/>
</dbReference>
<protein>
    <submittedName>
        <fullName evidence="4">DUF4350 domain-containing protein</fullName>
    </submittedName>
</protein>
<feature type="domain" description="DUF4350" evidence="3">
    <location>
        <begin position="39"/>
        <end position="248"/>
    </location>
</feature>
<keyword evidence="2" id="KW-1133">Transmembrane helix</keyword>
<evidence type="ECO:0000313" key="5">
    <source>
        <dbReference type="Proteomes" id="UP000471521"/>
    </source>
</evidence>
<comment type="caution">
    <text evidence="4">The sequence shown here is derived from an EMBL/GenBank/DDBJ whole genome shotgun (WGS) entry which is preliminary data.</text>
</comment>